<dbReference type="InterPro" id="IPR013785">
    <property type="entry name" value="Aldolase_TIM"/>
</dbReference>
<comment type="cofactor">
    <cofactor evidence="1">
        <name>FMN</name>
        <dbReference type="ChEBI" id="CHEBI:58210"/>
    </cofactor>
</comment>
<feature type="binding site" evidence="4">
    <location>
        <begin position="124"/>
        <end position="126"/>
    </location>
    <ligand>
        <name>FMN</name>
        <dbReference type="ChEBI" id="CHEBI:58210"/>
    </ligand>
</feature>
<evidence type="ECO:0000256" key="3">
    <source>
        <dbReference type="ARBA" id="ARBA00024042"/>
    </source>
</evidence>
<dbReference type="InterPro" id="IPR012133">
    <property type="entry name" value="Alpha-hydoxy_acid_DH_FMN"/>
</dbReference>
<dbReference type="InterPro" id="IPR037396">
    <property type="entry name" value="FMN_HAD"/>
</dbReference>
<dbReference type="PANTHER" id="PTHR10578:SF143">
    <property type="entry name" value="FMN-DEPENDENT ALPHA-HYDROXY ACID DEHYDROGENASE PB1A11.03"/>
    <property type="match status" value="1"/>
</dbReference>
<feature type="binding site" evidence="4">
    <location>
        <position position="338"/>
    </location>
    <ligand>
        <name>glyoxylate</name>
        <dbReference type="ChEBI" id="CHEBI:36655"/>
    </ligand>
</feature>
<evidence type="ECO:0000256" key="4">
    <source>
        <dbReference type="PIRSR" id="PIRSR000138-2"/>
    </source>
</evidence>
<proteinExistence type="evidence at transcript level"/>
<evidence type="ECO:0000256" key="1">
    <source>
        <dbReference type="ARBA" id="ARBA00001917"/>
    </source>
</evidence>
<feature type="binding site" evidence="4">
    <location>
        <position position="203"/>
    </location>
    <ligand>
        <name>FMN</name>
        <dbReference type="ChEBI" id="CHEBI:58210"/>
    </ligand>
</feature>
<keyword evidence="6" id="KW-0503">Monooxygenase</keyword>
<accession>A0A6B9M2S8</accession>
<dbReference type="AlphaFoldDB" id="A0A6B9M2S8"/>
<dbReference type="Gene3D" id="3.20.20.70">
    <property type="entry name" value="Aldolase class I"/>
    <property type="match status" value="1"/>
</dbReference>
<dbReference type="GO" id="GO:0010181">
    <property type="term" value="F:FMN binding"/>
    <property type="evidence" value="ECO:0007669"/>
    <property type="project" value="InterPro"/>
</dbReference>
<dbReference type="InterPro" id="IPR000262">
    <property type="entry name" value="FMN-dep_DH"/>
</dbReference>
<protein>
    <submittedName>
        <fullName evidence="6">Lactate 2-monooxygenase</fullName>
    </submittedName>
</protein>
<dbReference type="SUPFAM" id="SSF51395">
    <property type="entry name" value="FMN-linked oxidoreductases"/>
    <property type="match status" value="1"/>
</dbReference>
<keyword evidence="4" id="KW-0288">FMN</keyword>
<keyword evidence="4" id="KW-0285">Flavoprotein</keyword>
<feature type="binding site" evidence="4">
    <location>
        <position position="312"/>
    </location>
    <ligand>
        <name>FMN</name>
        <dbReference type="ChEBI" id="CHEBI:58210"/>
    </ligand>
</feature>
<dbReference type="PANTHER" id="PTHR10578">
    <property type="entry name" value="S -2-HYDROXY-ACID OXIDASE-RELATED"/>
    <property type="match status" value="1"/>
</dbReference>
<dbReference type="Pfam" id="PF01070">
    <property type="entry name" value="FMN_dh"/>
    <property type="match status" value="1"/>
</dbReference>
<dbReference type="PIRSF" id="PIRSF000138">
    <property type="entry name" value="Al-hdrx_acd_dh"/>
    <property type="match status" value="1"/>
</dbReference>
<name>A0A6B9M2S8_9APHY</name>
<dbReference type="GO" id="GO:0004497">
    <property type="term" value="F:monooxygenase activity"/>
    <property type="evidence" value="ECO:0007669"/>
    <property type="project" value="UniProtKB-KW"/>
</dbReference>
<feature type="binding site" evidence="4">
    <location>
        <position position="51"/>
    </location>
    <ligand>
        <name>glyoxylate</name>
        <dbReference type="ChEBI" id="CHEBI:36655"/>
    </ligand>
</feature>
<evidence type="ECO:0000256" key="2">
    <source>
        <dbReference type="ARBA" id="ARBA00023002"/>
    </source>
</evidence>
<dbReference type="PROSITE" id="PS51349">
    <property type="entry name" value="FMN_HYDROXY_ACID_DH_2"/>
    <property type="match status" value="1"/>
</dbReference>
<feature type="binding site" evidence="4">
    <location>
        <position position="212"/>
    </location>
    <ligand>
        <name>glyoxylate</name>
        <dbReference type="ChEBI" id="CHEBI:36655"/>
    </ligand>
</feature>
<keyword evidence="2" id="KW-0560">Oxidoreductase</keyword>
<feature type="binding site" evidence="4">
    <location>
        <begin position="373"/>
        <end position="377"/>
    </location>
    <ligand>
        <name>FMN</name>
        <dbReference type="ChEBI" id="CHEBI:58210"/>
    </ligand>
</feature>
<dbReference type="EMBL" id="MK972858">
    <property type="protein sequence ID" value="QHB50186.1"/>
    <property type="molecule type" value="mRNA"/>
</dbReference>
<evidence type="ECO:0000259" key="5">
    <source>
        <dbReference type="PROSITE" id="PS51349"/>
    </source>
</evidence>
<evidence type="ECO:0000313" key="6">
    <source>
        <dbReference type="EMBL" id="QHB50186.1"/>
    </source>
</evidence>
<comment type="similarity">
    <text evidence="3">Belongs to the FMN-dependent alpha-hydroxy acid dehydrogenase family.</text>
</comment>
<organism evidence="6">
    <name type="scientific">Sparassis latifolia</name>
    <dbReference type="NCBI Taxonomy" id="1202976"/>
    <lineage>
        <taxon>Eukaryota</taxon>
        <taxon>Fungi</taxon>
        <taxon>Dikarya</taxon>
        <taxon>Basidiomycota</taxon>
        <taxon>Agaricomycotina</taxon>
        <taxon>Agaricomycetes</taxon>
        <taxon>Polyporales</taxon>
        <taxon>Sparassidaceae</taxon>
        <taxon>Sparassis</taxon>
    </lineage>
</organism>
<sequence>MADRVASSKWSAFMRDSYVKRRIPVGGTIDVKKLEETARQKLKDRQDAFLYAFGSAGTSSTCDANLVEFTKWRIIPRMLRDVTMRNLEASTSSACLSHTLLNQDSAPQTTIFGVKYPSPLFLSPIGVQTLYHADGELASAAAAAQVGVPFIMSTASTRSIEAVAKASGSGPRWYQLYWPVSPDLTLSLISRAKANGFSALVITLDTMLLGWRPHDLDTAYLPFFHGVGTQIGFTDPVFMAKHGLQPFPEDDAPSFPYDPEEMERRIKAGDETLKQRAYLGVKYMGETASGVFRSWDDLKFIRDNWDGPLILKGILSVERLQWTMALMESSCLITASGRQVDGAVPALYALEQIMKSPRVKEAQASGKLTILFDSGIRTGSDVFKAIALGAQGILYARPYIYGLIVGGQAGVENVLRSVLADTEITLGLSGYESLQQIHGKADKVMVKLG</sequence>
<feature type="domain" description="FMN hydroxy acid dehydrogenase" evidence="5">
    <location>
        <begin position="25"/>
        <end position="447"/>
    </location>
</feature>
<feature type="binding site" evidence="4">
    <location>
        <position position="153"/>
    </location>
    <ligand>
        <name>FMN</name>
        <dbReference type="ChEBI" id="CHEBI:58210"/>
    </ligand>
</feature>
<feature type="binding site" evidence="4">
    <location>
        <position position="175"/>
    </location>
    <ligand>
        <name>FMN</name>
        <dbReference type="ChEBI" id="CHEBI:58210"/>
    </ligand>
</feature>
<reference evidence="6" key="1">
    <citation type="journal article" date="2019" name="Int. J. Mol. Sci.">
        <title>Integration of ATAC-Seq and RNA-Seq Identifies Key Genes in Light-Induced Primordia Formation of Sparassis latifolia.</title>
        <authorList>
            <person name="Yang C."/>
            <person name="Ma L."/>
            <person name="Xiao D."/>
            <person name="Ying Z."/>
            <person name="Jiang X."/>
            <person name="Lin Y."/>
        </authorList>
    </citation>
    <scope>NUCLEOTIDE SEQUENCE</scope>
    <source>
        <strain evidence="6">SP-C</strain>
    </source>
</reference>
<feature type="binding site" evidence="4">
    <location>
        <position position="177"/>
    </location>
    <ligand>
        <name>glyoxylate</name>
        <dbReference type="ChEBI" id="CHEBI:36655"/>
    </ligand>
</feature>